<evidence type="ECO:0000313" key="1">
    <source>
        <dbReference type="EMBL" id="CAE7450356.1"/>
    </source>
</evidence>
<evidence type="ECO:0000313" key="2">
    <source>
        <dbReference type="Proteomes" id="UP000604046"/>
    </source>
</evidence>
<accession>A0A812RTY8</accession>
<proteinExistence type="predicted"/>
<dbReference type="AlphaFoldDB" id="A0A812RTY8"/>
<dbReference type="SUPFAM" id="SSF53448">
    <property type="entry name" value="Nucleotide-diphospho-sugar transferases"/>
    <property type="match status" value="1"/>
</dbReference>
<sequence length="201" mass="22899">MTDDQLTSQRFREVTLLHPTWMYHRRIWERVGGYTQDTSVGEDIVFFHKHLEANGLLLRVPRPLLRYRCHPGQRSWRLPRRAVQDAKVAAFERQVLVSEPWSQGFGVVGAGRDARDFCKALSDAARQLVTEFYEVDEKKLGKTISLPTANASMRQVPVVPQRTLRAPFVVCVALERGFGVLEAIERDAPAAVEGVDFFHLV</sequence>
<dbReference type="EMBL" id="CAJNDS010002364">
    <property type="protein sequence ID" value="CAE7450356.1"/>
    <property type="molecule type" value="Genomic_DNA"/>
</dbReference>
<reference evidence="1" key="1">
    <citation type="submission" date="2021-02" db="EMBL/GenBank/DDBJ databases">
        <authorList>
            <person name="Dougan E. K."/>
            <person name="Rhodes N."/>
            <person name="Thang M."/>
            <person name="Chan C."/>
        </authorList>
    </citation>
    <scope>NUCLEOTIDE SEQUENCE</scope>
</reference>
<organism evidence="1 2">
    <name type="scientific">Symbiodinium natans</name>
    <dbReference type="NCBI Taxonomy" id="878477"/>
    <lineage>
        <taxon>Eukaryota</taxon>
        <taxon>Sar</taxon>
        <taxon>Alveolata</taxon>
        <taxon>Dinophyceae</taxon>
        <taxon>Suessiales</taxon>
        <taxon>Symbiodiniaceae</taxon>
        <taxon>Symbiodinium</taxon>
    </lineage>
</organism>
<dbReference type="PANTHER" id="PTHR22916">
    <property type="entry name" value="GLYCOSYLTRANSFERASE"/>
    <property type="match status" value="1"/>
</dbReference>
<comment type="caution">
    <text evidence="1">The sequence shown here is derived from an EMBL/GenBank/DDBJ whole genome shotgun (WGS) entry which is preliminary data.</text>
</comment>
<keyword evidence="2" id="KW-1185">Reference proteome</keyword>
<dbReference type="GO" id="GO:0016757">
    <property type="term" value="F:glycosyltransferase activity"/>
    <property type="evidence" value="ECO:0007669"/>
    <property type="project" value="UniProtKB-ARBA"/>
</dbReference>
<gene>
    <name evidence="1" type="primary">B3gntl1</name>
    <name evidence="1" type="ORF">SNAT2548_LOCUS24627</name>
</gene>
<protein>
    <submittedName>
        <fullName evidence="1">B3gntl1 protein</fullName>
    </submittedName>
</protein>
<dbReference type="Proteomes" id="UP000604046">
    <property type="component" value="Unassembled WGS sequence"/>
</dbReference>
<dbReference type="InterPro" id="IPR029044">
    <property type="entry name" value="Nucleotide-diphossugar_trans"/>
</dbReference>
<dbReference type="OrthoDB" id="206708at2759"/>
<dbReference type="PANTHER" id="PTHR22916:SF3">
    <property type="entry name" value="UDP-GLCNAC:BETAGAL BETA-1,3-N-ACETYLGLUCOSAMINYLTRANSFERASE-LIKE PROTEIN 1"/>
    <property type="match status" value="1"/>
</dbReference>
<dbReference type="Gene3D" id="3.90.550.10">
    <property type="entry name" value="Spore Coat Polysaccharide Biosynthesis Protein SpsA, Chain A"/>
    <property type="match status" value="1"/>
</dbReference>
<name>A0A812RTY8_9DINO</name>